<dbReference type="EC" id="2.3.1.51" evidence="7"/>
<dbReference type="Proteomes" id="UP000297014">
    <property type="component" value="Unassembled WGS sequence"/>
</dbReference>
<dbReference type="PANTHER" id="PTHR10434:SF64">
    <property type="entry name" value="1-ACYL-SN-GLYCEROL-3-PHOSPHATE ACYLTRANSFERASE-RELATED"/>
    <property type="match status" value="1"/>
</dbReference>
<keyword evidence="7" id="KW-1208">Phospholipid metabolism</keyword>
<dbReference type="NCBIfam" id="TIGR00530">
    <property type="entry name" value="AGP_acyltrn"/>
    <property type="match status" value="1"/>
</dbReference>
<feature type="domain" description="Phospholipid/glycerol acyltransferase" evidence="9">
    <location>
        <begin position="69"/>
        <end position="183"/>
    </location>
</feature>
<evidence type="ECO:0000256" key="1">
    <source>
        <dbReference type="ARBA" id="ARBA00005189"/>
    </source>
</evidence>
<dbReference type="SMART" id="SM00563">
    <property type="entry name" value="PlsC"/>
    <property type="match status" value="1"/>
</dbReference>
<dbReference type="InterPro" id="IPR002123">
    <property type="entry name" value="Plipid/glycerol_acylTrfase"/>
</dbReference>
<proteinExistence type="inferred from homology"/>
<reference evidence="10 11" key="1">
    <citation type="submission" date="2014-01" db="EMBL/GenBank/DDBJ databases">
        <title>Draft genome sequencing of Bacillus alcalophilus CGMCC 1.3604.</title>
        <authorList>
            <person name="Yang J."/>
            <person name="Diao L."/>
            <person name="Yang S."/>
        </authorList>
    </citation>
    <scope>NUCLEOTIDE SEQUENCE [LARGE SCALE GENOMIC DNA]</scope>
    <source>
        <strain evidence="10 11">CGMCC 1.3604</strain>
    </source>
</reference>
<dbReference type="Pfam" id="PF01553">
    <property type="entry name" value="Acyltransferase"/>
    <property type="match status" value="1"/>
</dbReference>
<protein>
    <recommendedName>
        <fullName evidence="7">1-acyl-sn-glycerol-3-phosphate acyltransferase</fullName>
        <ecNumber evidence="7">2.3.1.51</ecNumber>
    </recommendedName>
</protein>
<keyword evidence="5 7" id="KW-0443">Lipid metabolism</keyword>
<dbReference type="AlphaFoldDB" id="A0A4V3X8Y3"/>
<keyword evidence="3 7" id="KW-0444">Lipid biosynthesis</keyword>
<evidence type="ECO:0000313" key="11">
    <source>
        <dbReference type="Proteomes" id="UP000297014"/>
    </source>
</evidence>
<keyword evidence="4 7" id="KW-0808">Transferase</keyword>
<evidence type="ECO:0000256" key="6">
    <source>
        <dbReference type="ARBA" id="ARBA00023315"/>
    </source>
</evidence>
<feature type="transmembrane region" description="Helical" evidence="8">
    <location>
        <begin position="6"/>
        <end position="24"/>
    </location>
</feature>
<dbReference type="CDD" id="cd07989">
    <property type="entry name" value="LPLAT_AGPAT-like"/>
    <property type="match status" value="1"/>
</dbReference>
<evidence type="ECO:0000256" key="5">
    <source>
        <dbReference type="ARBA" id="ARBA00023098"/>
    </source>
</evidence>
<dbReference type="EMBL" id="JALP01000020">
    <property type="protein sequence ID" value="THG92102.1"/>
    <property type="molecule type" value="Genomic_DNA"/>
</dbReference>
<evidence type="ECO:0000256" key="8">
    <source>
        <dbReference type="SAM" id="Phobius"/>
    </source>
</evidence>
<dbReference type="SUPFAM" id="SSF69593">
    <property type="entry name" value="Glycerol-3-phosphate (1)-acyltransferase"/>
    <property type="match status" value="1"/>
</dbReference>
<keyword evidence="6 7" id="KW-0012">Acyltransferase</keyword>
<evidence type="ECO:0000313" key="10">
    <source>
        <dbReference type="EMBL" id="THG92102.1"/>
    </source>
</evidence>
<dbReference type="PANTHER" id="PTHR10434">
    <property type="entry name" value="1-ACYL-SN-GLYCEROL-3-PHOSPHATE ACYLTRANSFERASE"/>
    <property type="match status" value="1"/>
</dbReference>
<evidence type="ECO:0000256" key="3">
    <source>
        <dbReference type="ARBA" id="ARBA00022516"/>
    </source>
</evidence>
<comment type="catalytic activity">
    <reaction evidence="7">
        <text>a 1-acyl-sn-glycero-3-phosphate + an acyl-CoA = a 1,2-diacyl-sn-glycero-3-phosphate + CoA</text>
        <dbReference type="Rhea" id="RHEA:19709"/>
        <dbReference type="ChEBI" id="CHEBI:57287"/>
        <dbReference type="ChEBI" id="CHEBI:57970"/>
        <dbReference type="ChEBI" id="CHEBI:58342"/>
        <dbReference type="ChEBI" id="CHEBI:58608"/>
        <dbReference type="EC" id="2.3.1.51"/>
    </reaction>
</comment>
<sequence>MRNIIVYGHAILFLLSIIPAMLWLKTQDPEVRYKKTNQFAKKLAKNTLRLAGTKVNVEGLEHIKDDEHYLYISNHQGNFDIPLLLAHINKDLSFIAKKSLEKVPLFGQWMTNKMCIFINRENPRDAVRQLAKAGEMVKDGKPVSIFPEGHRSKGDSMGDFGNSGSRIAKKAGVKILPITINGSYRIMEELNGKFQPTDVTLVVHEPIDPVEFSSLSELNIAVEETIQSALPK</sequence>
<keyword evidence="8" id="KW-0812">Transmembrane</keyword>
<comment type="similarity">
    <text evidence="2 7">Belongs to the 1-acyl-sn-glycerol-3-phosphate acyltransferase family.</text>
</comment>
<keyword evidence="8" id="KW-1133">Transmembrane helix</keyword>
<keyword evidence="7" id="KW-0594">Phospholipid biosynthesis</keyword>
<comment type="pathway">
    <text evidence="1">Lipid metabolism.</text>
</comment>
<evidence type="ECO:0000256" key="7">
    <source>
        <dbReference type="RuleBase" id="RU361267"/>
    </source>
</evidence>
<dbReference type="OrthoDB" id="9803035at2"/>
<gene>
    <name evidence="10" type="ORF">AJ85_17215</name>
</gene>
<keyword evidence="8" id="KW-0472">Membrane</keyword>
<dbReference type="GO" id="GO:0003841">
    <property type="term" value="F:1-acylglycerol-3-phosphate O-acyltransferase activity"/>
    <property type="evidence" value="ECO:0007669"/>
    <property type="project" value="UniProtKB-UniRule"/>
</dbReference>
<comment type="caution">
    <text evidence="10">The sequence shown here is derived from an EMBL/GenBank/DDBJ whole genome shotgun (WGS) entry which is preliminary data.</text>
</comment>
<dbReference type="InterPro" id="IPR004552">
    <property type="entry name" value="AGP_acyltrans"/>
</dbReference>
<dbReference type="GO" id="GO:0016020">
    <property type="term" value="C:membrane"/>
    <property type="evidence" value="ECO:0007669"/>
    <property type="project" value="InterPro"/>
</dbReference>
<evidence type="ECO:0000259" key="9">
    <source>
        <dbReference type="SMART" id="SM00563"/>
    </source>
</evidence>
<evidence type="ECO:0000256" key="4">
    <source>
        <dbReference type="ARBA" id="ARBA00022679"/>
    </source>
</evidence>
<dbReference type="GO" id="GO:0006654">
    <property type="term" value="P:phosphatidic acid biosynthetic process"/>
    <property type="evidence" value="ECO:0007669"/>
    <property type="project" value="TreeGrafter"/>
</dbReference>
<name>A0A4V3X8Y3_ALKAL</name>
<organism evidence="10 11">
    <name type="scientific">Alkalihalobacillus alcalophilus ATCC 27647 = CGMCC 1.3604</name>
    <dbReference type="NCBI Taxonomy" id="1218173"/>
    <lineage>
        <taxon>Bacteria</taxon>
        <taxon>Bacillati</taxon>
        <taxon>Bacillota</taxon>
        <taxon>Bacilli</taxon>
        <taxon>Bacillales</taxon>
        <taxon>Bacillaceae</taxon>
        <taxon>Alkalihalobacillus</taxon>
    </lineage>
</organism>
<evidence type="ECO:0000256" key="2">
    <source>
        <dbReference type="ARBA" id="ARBA00008655"/>
    </source>
</evidence>
<comment type="domain">
    <text evidence="7">The HXXXXD motif is essential for acyltransferase activity and may constitute the binding site for the phosphate moiety of the glycerol-3-phosphate.</text>
</comment>
<dbReference type="RefSeq" id="WP_003322509.1">
    <property type="nucleotide sequence ID" value="NZ_ALPT02000097.1"/>
</dbReference>
<accession>A0A4V3X8Y3</accession>